<evidence type="ECO:0000313" key="4">
    <source>
        <dbReference type="Proteomes" id="UP000641954"/>
    </source>
</evidence>
<dbReference type="PANTHER" id="PTHR44520">
    <property type="entry name" value="RESPONSE REGULATOR RCP1-RELATED"/>
    <property type="match status" value="1"/>
</dbReference>
<dbReference type="Pfam" id="PF00072">
    <property type="entry name" value="Response_reg"/>
    <property type="match status" value="1"/>
</dbReference>
<dbReference type="SMART" id="SM00448">
    <property type="entry name" value="REC"/>
    <property type="match status" value="1"/>
</dbReference>
<gene>
    <name evidence="3" type="ORF">H6G72_12540</name>
</gene>
<keyword evidence="4" id="KW-1185">Reference proteome</keyword>
<comment type="caution">
    <text evidence="3">The sequence shown here is derived from an EMBL/GenBank/DDBJ whole genome shotgun (WGS) entry which is preliminary data.</text>
</comment>
<name>A0ABR8EFW4_9CYAN</name>
<feature type="domain" description="Response regulatory" evidence="2">
    <location>
        <begin position="6"/>
        <end position="134"/>
    </location>
</feature>
<dbReference type="SUPFAM" id="SSF52172">
    <property type="entry name" value="CheY-like"/>
    <property type="match status" value="1"/>
</dbReference>
<feature type="modified residue" description="4-aspartylphosphate" evidence="1">
    <location>
        <position position="67"/>
    </location>
</feature>
<proteinExistence type="predicted"/>
<dbReference type="Proteomes" id="UP000641954">
    <property type="component" value="Unassembled WGS sequence"/>
</dbReference>
<reference evidence="3 4" key="1">
    <citation type="journal article" date="2020" name="ISME J.">
        <title>Comparative genomics reveals insights into cyanobacterial evolution and habitat adaptation.</title>
        <authorList>
            <person name="Chen M.Y."/>
            <person name="Teng W.K."/>
            <person name="Zhao L."/>
            <person name="Hu C.X."/>
            <person name="Zhou Y.K."/>
            <person name="Han B.P."/>
            <person name="Song L.R."/>
            <person name="Shu W.S."/>
        </authorList>
    </citation>
    <scope>NUCLEOTIDE SEQUENCE [LARGE SCALE GENOMIC DNA]</scope>
    <source>
        <strain evidence="3 4">FACHB-1370</strain>
    </source>
</reference>
<dbReference type="CDD" id="cd17557">
    <property type="entry name" value="REC_Rcp-like"/>
    <property type="match status" value="1"/>
</dbReference>
<protein>
    <submittedName>
        <fullName evidence="3">Response regulator</fullName>
    </submittedName>
</protein>
<dbReference type="InterPro" id="IPR001789">
    <property type="entry name" value="Sig_transdc_resp-reg_receiver"/>
</dbReference>
<dbReference type="PANTHER" id="PTHR44520:SF1">
    <property type="entry name" value="TWO-COMPONENT SYSTEM REGULATORY PROTEIN"/>
    <property type="match status" value="1"/>
</dbReference>
<accession>A0ABR8EFW4</accession>
<evidence type="ECO:0000313" key="3">
    <source>
        <dbReference type="EMBL" id="MBD2544650.1"/>
    </source>
</evidence>
<dbReference type="PROSITE" id="PS50110">
    <property type="entry name" value="RESPONSE_REGULATORY"/>
    <property type="match status" value="1"/>
</dbReference>
<keyword evidence="1" id="KW-0597">Phosphoprotein</keyword>
<evidence type="ECO:0000259" key="2">
    <source>
        <dbReference type="PROSITE" id="PS50110"/>
    </source>
</evidence>
<evidence type="ECO:0000256" key="1">
    <source>
        <dbReference type="PROSITE-ProRule" id="PRU00169"/>
    </source>
</evidence>
<dbReference type="Gene3D" id="3.40.50.2300">
    <property type="match status" value="1"/>
</dbReference>
<dbReference type="InterPro" id="IPR052893">
    <property type="entry name" value="TCS_response_regulator"/>
</dbReference>
<organism evidence="3 4">
    <name type="scientific">Planktothricoides raciborskii FACHB-1370</name>
    <dbReference type="NCBI Taxonomy" id="2949576"/>
    <lineage>
        <taxon>Bacteria</taxon>
        <taxon>Bacillati</taxon>
        <taxon>Cyanobacteriota</taxon>
        <taxon>Cyanophyceae</taxon>
        <taxon>Oscillatoriophycideae</taxon>
        <taxon>Oscillatoriales</taxon>
        <taxon>Oscillatoriaceae</taxon>
        <taxon>Planktothricoides</taxon>
    </lineage>
</organism>
<dbReference type="InterPro" id="IPR011006">
    <property type="entry name" value="CheY-like_superfamily"/>
</dbReference>
<sequence length="148" mass="16597">MTMRPTILLVEDNPDDCELAELAFQESGLLPEVAIARNGEEALNYLFAQNESGSCDRPVIPSLVLLDLKLPKISGFEVLRRLRANPDTQFVPVVVMTTSGEPEDLINSYHLGCNSYIRKPVDFTQFQATIRQLAIYWLIFNEAPIPST</sequence>
<dbReference type="EMBL" id="JACJSK010000015">
    <property type="protein sequence ID" value="MBD2544650.1"/>
    <property type="molecule type" value="Genomic_DNA"/>
</dbReference>